<evidence type="ECO:0000313" key="4">
    <source>
        <dbReference type="EMBL" id="MBS3057896.1"/>
    </source>
</evidence>
<dbReference type="Proteomes" id="UP000680185">
    <property type="component" value="Unassembled WGS sequence"/>
</dbReference>
<evidence type="ECO:0000259" key="1">
    <source>
        <dbReference type="Pfam" id="PF24839"/>
    </source>
</evidence>
<accession>A0A7J4KT42</accession>
<organism evidence="3 5">
    <name type="scientific">Candidatus Iainarchaeum sp</name>
    <dbReference type="NCBI Taxonomy" id="3101447"/>
    <lineage>
        <taxon>Archaea</taxon>
        <taxon>Candidatus Iainarchaeota</taxon>
        <taxon>Candidatus Iainarchaeia</taxon>
        <taxon>Candidatus Iainarchaeales</taxon>
        <taxon>Candidatus Iainarchaeaceae</taxon>
        <taxon>Candidatus Iainarchaeum</taxon>
    </lineage>
</organism>
<dbReference type="AlphaFoldDB" id="A0A7J4KT42"/>
<name>A0A7J4KT42_9ARCH</name>
<gene>
    <name evidence="2" type="ORF">HA222_02265</name>
    <name evidence="3" type="ORF">HA227_02970</name>
    <name evidence="4" type="ORF">J4478_00665</name>
</gene>
<dbReference type="Proteomes" id="UP000590964">
    <property type="component" value="Unassembled WGS sequence"/>
</dbReference>
<dbReference type="EMBL" id="JAGVWB010000005">
    <property type="protein sequence ID" value="MBS3057896.1"/>
    <property type="molecule type" value="Genomic_DNA"/>
</dbReference>
<feature type="domain" description="DUF7718" evidence="1">
    <location>
        <begin position="11"/>
        <end position="110"/>
    </location>
</feature>
<reference evidence="5 6" key="1">
    <citation type="journal article" date="2020" name="bioRxiv">
        <title>A rank-normalized archaeal taxonomy based on genome phylogeny resolves widespread incomplete and uneven classifications.</title>
        <authorList>
            <person name="Rinke C."/>
            <person name="Chuvochina M."/>
            <person name="Mussig A.J."/>
            <person name="Chaumeil P.-A."/>
            <person name="Waite D.W."/>
            <person name="Whitman W.B."/>
            <person name="Parks D.H."/>
            <person name="Hugenholtz P."/>
        </authorList>
    </citation>
    <scope>NUCLEOTIDE SEQUENCE [LARGE SCALE GENOMIC DNA]</scope>
</reference>
<evidence type="ECO:0000313" key="2">
    <source>
        <dbReference type="EMBL" id="HIH21468.1"/>
    </source>
</evidence>
<protein>
    <recommendedName>
        <fullName evidence="1">DUF7718 domain-containing protein</fullName>
    </recommendedName>
</protein>
<sequence>MADRERQQSWSEFLDSKRENILFVRFVFSQDFKSVEEFAVIYVSIMDDKTRQILRYDCSVFEGVHVHQFYKKPLAKKYLKMEKSFDAIEELVRTVREKWAVFLSEFKENRYI</sequence>
<dbReference type="InterPro" id="IPR056135">
    <property type="entry name" value="DUF7718"/>
</dbReference>
<evidence type="ECO:0000313" key="6">
    <source>
        <dbReference type="Proteomes" id="UP000590964"/>
    </source>
</evidence>
<evidence type="ECO:0000313" key="3">
    <source>
        <dbReference type="EMBL" id="HIH33191.1"/>
    </source>
</evidence>
<proteinExistence type="predicted"/>
<dbReference type="Proteomes" id="UP000527315">
    <property type="component" value="Unassembled WGS sequence"/>
</dbReference>
<dbReference type="Pfam" id="PF24839">
    <property type="entry name" value="DUF7718"/>
    <property type="match status" value="1"/>
</dbReference>
<reference evidence="4" key="2">
    <citation type="submission" date="2021-03" db="EMBL/GenBank/DDBJ databases">
        <authorList>
            <person name="Jaffe A."/>
        </authorList>
    </citation>
    <scope>NUCLEOTIDE SEQUENCE</scope>
    <source>
        <strain evidence="4">RIFCSPLOWO2_01_FULL_43_13</strain>
    </source>
</reference>
<dbReference type="EMBL" id="DUFJ01000068">
    <property type="protein sequence ID" value="HIH33191.1"/>
    <property type="molecule type" value="Genomic_DNA"/>
</dbReference>
<comment type="caution">
    <text evidence="3">The sequence shown here is derived from an EMBL/GenBank/DDBJ whole genome shotgun (WGS) entry which is preliminary data.</text>
</comment>
<reference evidence="4" key="3">
    <citation type="submission" date="2021-05" db="EMBL/GenBank/DDBJ databases">
        <title>Protein family content uncovers lineage relationships and bacterial pathway maintenance mechanisms in DPANN archaea.</title>
        <authorList>
            <person name="Castelle C.J."/>
            <person name="Meheust R."/>
            <person name="Jaffe A.L."/>
            <person name="Seitz K."/>
            <person name="Gong X."/>
            <person name="Baker B.J."/>
            <person name="Banfield J.F."/>
        </authorList>
    </citation>
    <scope>NUCLEOTIDE SEQUENCE</scope>
    <source>
        <strain evidence="4">RIFCSPLOWO2_01_FULL_43_13</strain>
    </source>
</reference>
<dbReference type="EMBL" id="DUFW01000032">
    <property type="protein sequence ID" value="HIH21468.1"/>
    <property type="molecule type" value="Genomic_DNA"/>
</dbReference>
<evidence type="ECO:0000313" key="5">
    <source>
        <dbReference type="Proteomes" id="UP000527315"/>
    </source>
</evidence>